<evidence type="ECO:0000313" key="2">
    <source>
        <dbReference type="Proteomes" id="UP000202259"/>
    </source>
</evidence>
<protein>
    <recommendedName>
        <fullName evidence="3">Lipoprotein</fullName>
    </recommendedName>
</protein>
<sequence length="175" mass="19473">MRKIIYIFGLLLLTGCSSQYPNKDITGQTFPAVVGSTLEETTLSIPSDLTDDLTLLLIGYVQNAQFDIDRWLIALDVTETNVKVYEVPTIQGLFPEMFSTVIDNGMRAGIPKPLWKGVVTIYDDGEKIQEFTGNENAANTRVVLLNSEGEILYFYDQGFAVDALNKLRLSLIANK</sequence>
<evidence type="ECO:0008006" key="3">
    <source>
        <dbReference type="Google" id="ProtNLM"/>
    </source>
</evidence>
<evidence type="ECO:0000313" key="1">
    <source>
        <dbReference type="EMBL" id="ASP47641.1"/>
    </source>
</evidence>
<proteinExistence type="predicted"/>
<dbReference type="PROSITE" id="PS51257">
    <property type="entry name" value="PROKAR_LIPOPROTEIN"/>
    <property type="match status" value="1"/>
</dbReference>
<gene>
    <name evidence="1" type="ORF">B5D82_07675</name>
</gene>
<dbReference type="OrthoDB" id="6290690at2"/>
<keyword evidence="2" id="KW-1185">Reference proteome</keyword>
<name>A0A222G749_9GAMM</name>
<accession>A0A222G749</accession>
<dbReference type="Proteomes" id="UP000202259">
    <property type="component" value="Chromosome"/>
</dbReference>
<dbReference type="EMBL" id="CP020465">
    <property type="protein sequence ID" value="ASP47641.1"/>
    <property type="molecule type" value="Genomic_DNA"/>
</dbReference>
<dbReference type="KEGG" id="cber:B5D82_07675"/>
<reference evidence="1 2" key="1">
    <citation type="submission" date="2017-08" db="EMBL/GenBank/DDBJ databases">
        <title>Complete genome of Colwellia sp. NB097-1, a psychrophile bacterium ioslated from Bering Sea.</title>
        <authorList>
            <person name="Chen X."/>
        </authorList>
    </citation>
    <scope>NUCLEOTIDE SEQUENCE [LARGE SCALE GENOMIC DNA]</scope>
    <source>
        <strain evidence="1 2">NB097-1</strain>
    </source>
</reference>
<dbReference type="RefSeq" id="WP_094122780.1">
    <property type="nucleotide sequence ID" value="NZ_CP020465.1"/>
</dbReference>
<organism evidence="1 2">
    <name type="scientific">Cognaticolwellia beringensis</name>
    <dbReference type="NCBI Taxonomy" id="1967665"/>
    <lineage>
        <taxon>Bacteria</taxon>
        <taxon>Pseudomonadati</taxon>
        <taxon>Pseudomonadota</taxon>
        <taxon>Gammaproteobacteria</taxon>
        <taxon>Alteromonadales</taxon>
        <taxon>Colwelliaceae</taxon>
        <taxon>Cognaticolwellia</taxon>
    </lineage>
</organism>
<dbReference type="AlphaFoldDB" id="A0A222G749"/>